<dbReference type="InterPro" id="IPR039430">
    <property type="entry name" value="Thymidylate_kin-like_dom"/>
</dbReference>
<dbReference type="CDD" id="cd01672">
    <property type="entry name" value="TMPK"/>
    <property type="match status" value="1"/>
</dbReference>
<dbReference type="FunFam" id="3.40.50.300:FF:000225">
    <property type="entry name" value="Thymidylate kinase"/>
    <property type="match status" value="1"/>
</dbReference>
<dbReference type="HAMAP" id="MF_00165">
    <property type="entry name" value="Thymidylate_kinase"/>
    <property type="match status" value="1"/>
</dbReference>
<evidence type="ECO:0000256" key="3">
    <source>
        <dbReference type="ARBA" id="ARBA00017144"/>
    </source>
</evidence>
<organism evidence="13 14">
    <name type="scientific">Neoasaia chiangmaiensis</name>
    <dbReference type="NCBI Taxonomy" id="320497"/>
    <lineage>
        <taxon>Bacteria</taxon>
        <taxon>Pseudomonadati</taxon>
        <taxon>Pseudomonadota</taxon>
        <taxon>Alphaproteobacteria</taxon>
        <taxon>Acetobacterales</taxon>
        <taxon>Acetobacteraceae</taxon>
        <taxon>Neoasaia</taxon>
    </lineage>
</organism>
<accession>A0A1U9KMR9</accession>
<feature type="binding site" evidence="12">
    <location>
        <begin position="11"/>
        <end position="18"/>
    </location>
    <ligand>
        <name>ATP</name>
        <dbReference type="ChEBI" id="CHEBI:30616"/>
    </ligand>
</feature>
<evidence type="ECO:0000256" key="10">
    <source>
        <dbReference type="ARBA" id="ARBA00048743"/>
    </source>
</evidence>
<sequence>MRPGFFVTLEGGEGAGKSTQARRLAERLRGAGRDVVLTREPGGTPGAEALRELLLFGTAPLSWRAQALGHMAARAEHLDRLILPALNAGKVVVCDRFHDSTVVYQGYGVGRADPTVLEFIKQLRATMSNEPDMTLLLDVPADIGRARIQARGGAIDRYEAEDMAFHIRITEGFRDLARRHPDRITPIDAGCAPEMVEDAIFDTVTRRMHAKTAI</sequence>
<evidence type="ECO:0000313" key="14">
    <source>
        <dbReference type="Proteomes" id="UP000188604"/>
    </source>
</evidence>
<keyword evidence="8 12" id="KW-0067">ATP-binding</keyword>
<dbReference type="Proteomes" id="UP000188604">
    <property type="component" value="Chromosome"/>
</dbReference>
<dbReference type="InterPro" id="IPR018095">
    <property type="entry name" value="Thymidylate_kin_CS"/>
</dbReference>
<evidence type="ECO:0000256" key="9">
    <source>
        <dbReference type="ARBA" id="ARBA00029962"/>
    </source>
</evidence>
<evidence type="ECO:0000256" key="7">
    <source>
        <dbReference type="ARBA" id="ARBA00022777"/>
    </source>
</evidence>
<evidence type="ECO:0000313" key="13">
    <source>
        <dbReference type="EMBL" id="AQS87040.1"/>
    </source>
</evidence>
<dbReference type="SUPFAM" id="SSF52540">
    <property type="entry name" value="P-loop containing nucleoside triphosphate hydrolases"/>
    <property type="match status" value="1"/>
</dbReference>
<dbReference type="Pfam" id="PF02223">
    <property type="entry name" value="Thymidylate_kin"/>
    <property type="match status" value="1"/>
</dbReference>
<protein>
    <recommendedName>
        <fullName evidence="3 12">Thymidylate kinase</fullName>
        <ecNumber evidence="2 12">2.7.4.9</ecNumber>
    </recommendedName>
    <alternativeName>
        <fullName evidence="9 12">dTMP kinase</fullName>
    </alternativeName>
</protein>
<evidence type="ECO:0000256" key="2">
    <source>
        <dbReference type="ARBA" id="ARBA00012980"/>
    </source>
</evidence>
<keyword evidence="14" id="KW-1185">Reference proteome</keyword>
<dbReference type="PROSITE" id="PS01331">
    <property type="entry name" value="THYMIDYLATE_KINASE"/>
    <property type="match status" value="1"/>
</dbReference>
<dbReference type="Gene3D" id="3.40.50.300">
    <property type="entry name" value="P-loop containing nucleotide triphosphate hydrolases"/>
    <property type="match status" value="1"/>
</dbReference>
<dbReference type="GO" id="GO:0006235">
    <property type="term" value="P:dTTP biosynthetic process"/>
    <property type="evidence" value="ECO:0007669"/>
    <property type="project" value="UniProtKB-UniRule"/>
</dbReference>
<evidence type="ECO:0000256" key="6">
    <source>
        <dbReference type="ARBA" id="ARBA00022741"/>
    </source>
</evidence>
<evidence type="ECO:0000256" key="4">
    <source>
        <dbReference type="ARBA" id="ARBA00022679"/>
    </source>
</evidence>
<keyword evidence="6 12" id="KW-0547">Nucleotide-binding</keyword>
<dbReference type="GO" id="GO:0005524">
    <property type="term" value="F:ATP binding"/>
    <property type="evidence" value="ECO:0007669"/>
    <property type="project" value="UniProtKB-UniRule"/>
</dbReference>
<dbReference type="KEGG" id="nch:A0U93_02785"/>
<evidence type="ECO:0000256" key="12">
    <source>
        <dbReference type="HAMAP-Rule" id="MF_00165"/>
    </source>
</evidence>
<comment type="similarity">
    <text evidence="1 12">Belongs to the thymidylate kinase family.</text>
</comment>
<dbReference type="PANTHER" id="PTHR10344">
    <property type="entry name" value="THYMIDYLATE KINASE"/>
    <property type="match status" value="1"/>
</dbReference>
<dbReference type="GO" id="GO:0004798">
    <property type="term" value="F:dTMP kinase activity"/>
    <property type="evidence" value="ECO:0007669"/>
    <property type="project" value="UniProtKB-UniRule"/>
</dbReference>
<keyword evidence="7 12" id="KW-0418">Kinase</keyword>
<dbReference type="OrthoDB" id="9774907at2"/>
<dbReference type="PANTHER" id="PTHR10344:SF4">
    <property type="entry name" value="UMP-CMP KINASE 2, MITOCHONDRIAL"/>
    <property type="match status" value="1"/>
</dbReference>
<keyword evidence="5 12" id="KW-0545">Nucleotide biosynthesis</keyword>
<evidence type="ECO:0000256" key="1">
    <source>
        <dbReference type="ARBA" id="ARBA00009776"/>
    </source>
</evidence>
<dbReference type="STRING" id="320497.A0U93_02785"/>
<dbReference type="EMBL" id="CP014691">
    <property type="protein sequence ID" value="AQS87040.1"/>
    <property type="molecule type" value="Genomic_DNA"/>
</dbReference>
<dbReference type="GO" id="GO:0006227">
    <property type="term" value="P:dUDP biosynthetic process"/>
    <property type="evidence" value="ECO:0007669"/>
    <property type="project" value="TreeGrafter"/>
</dbReference>
<comment type="catalytic activity">
    <reaction evidence="10 12">
        <text>dTMP + ATP = dTDP + ADP</text>
        <dbReference type="Rhea" id="RHEA:13517"/>
        <dbReference type="ChEBI" id="CHEBI:30616"/>
        <dbReference type="ChEBI" id="CHEBI:58369"/>
        <dbReference type="ChEBI" id="CHEBI:63528"/>
        <dbReference type="ChEBI" id="CHEBI:456216"/>
        <dbReference type="EC" id="2.7.4.9"/>
    </reaction>
</comment>
<dbReference type="RefSeq" id="WP_077806009.1">
    <property type="nucleotide sequence ID" value="NZ_BJXS01000004.1"/>
</dbReference>
<dbReference type="GO" id="GO:0005829">
    <property type="term" value="C:cytosol"/>
    <property type="evidence" value="ECO:0007669"/>
    <property type="project" value="TreeGrafter"/>
</dbReference>
<dbReference type="NCBIfam" id="TIGR00041">
    <property type="entry name" value="DTMP_kinase"/>
    <property type="match status" value="1"/>
</dbReference>
<evidence type="ECO:0000256" key="5">
    <source>
        <dbReference type="ARBA" id="ARBA00022727"/>
    </source>
</evidence>
<dbReference type="AlphaFoldDB" id="A0A1U9KMR9"/>
<evidence type="ECO:0000256" key="11">
    <source>
        <dbReference type="ARBA" id="ARBA00057735"/>
    </source>
</evidence>
<dbReference type="EC" id="2.7.4.9" evidence="2 12"/>
<proteinExistence type="inferred from homology"/>
<comment type="function">
    <text evidence="11 12">Phosphorylation of dTMP to form dTDP in both de novo and salvage pathways of dTTP synthesis.</text>
</comment>
<evidence type="ECO:0000256" key="8">
    <source>
        <dbReference type="ARBA" id="ARBA00022840"/>
    </source>
</evidence>
<gene>
    <name evidence="12" type="primary">tmk</name>
    <name evidence="13" type="ORF">A0U93_02785</name>
</gene>
<name>A0A1U9KMR9_9PROT</name>
<reference evidence="13 14" key="1">
    <citation type="submission" date="2016-03" db="EMBL/GenBank/DDBJ databases">
        <title>Acetic acid bacteria sequencing.</title>
        <authorList>
            <person name="Brandt J."/>
            <person name="Jakob F."/>
            <person name="Vogel R.F."/>
        </authorList>
    </citation>
    <scope>NUCLEOTIDE SEQUENCE [LARGE SCALE GENOMIC DNA]</scope>
    <source>
        <strain evidence="13 14">NBRC 101099</strain>
    </source>
</reference>
<keyword evidence="4 12" id="KW-0808">Transferase</keyword>
<dbReference type="GO" id="GO:0006233">
    <property type="term" value="P:dTDP biosynthetic process"/>
    <property type="evidence" value="ECO:0007669"/>
    <property type="project" value="InterPro"/>
</dbReference>
<dbReference type="InterPro" id="IPR018094">
    <property type="entry name" value="Thymidylate_kinase"/>
</dbReference>
<dbReference type="InterPro" id="IPR027417">
    <property type="entry name" value="P-loop_NTPase"/>
</dbReference>